<feature type="compositionally biased region" description="Basic residues" evidence="3">
    <location>
        <begin position="221"/>
        <end position="235"/>
    </location>
</feature>
<feature type="domain" description="CCHC-type" evidence="4">
    <location>
        <begin position="254"/>
        <end position="269"/>
    </location>
</feature>
<dbReference type="OrthoDB" id="653951at2759"/>
<dbReference type="EMBL" id="PQIB02000002">
    <property type="protein sequence ID" value="RLN34458.1"/>
    <property type="molecule type" value="Genomic_DNA"/>
</dbReference>
<dbReference type="SUPFAM" id="SSF57756">
    <property type="entry name" value="Retrovirus zinc finger-like domains"/>
    <property type="match status" value="1"/>
</dbReference>
<dbReference type="GO" id="GO:0008270">
    <property type="term" value="F:zinc ion binding"/>
    <property type="evidence" value="ECO:0007669"/>
    <property type="project" value="UniProtKB-KW"/>
</dbReference>
<dbReference type="InterPro" id="IPR001878">
    <property type="entry name" value="Znf_CCHC"/>
</dbReference>
<proteinExistence type="predicted"/>
<keyword evidence="2" id="KW-0862">Zinc</keyword>
<gene>
    <name evidence="6" type="ORF">C2845_PM03G16430</name>
</gene>
<protein>
    <submittedName>
        <fullName evidence="6">Retrotransposon protein, putative, Ty1-copia subclass</fullName>
    </submittedName>
</protein>
<dbReference type="AlphaFoldDB" id="A0A3L6TAB7"/>
<dbReference type="Pfam" id="PF00665">
    <property type="entry name" value="rve"/>
    <property type="match status" value="1"/>
</dbReference>
<dbReference type="STRING" id="4540.A0A3L6TAB7"/>
<sequence>MTYINGVSQLGGDNFVKWKTQIGFILLTMDKDHSLRLPAPVAPVSQGTEDTTLAARTAAYEKEKERWEHSDRVALSLMNMTINPSIRGALDKEPKNARDFMDKIEIYFKGSDKANASTLLSQLVKAKYNGQGSIREHIMGMVNMRDKLRDLDCPLNDAALLHHVMMSLPSVFKPFKINYNASDQKWDITTLVSKCAQEEERLRSQNPDFANVVRHEGQRGGNKRASRPNKPRKGKKPCEAPQQNDPSSPKKLICYHCDNEGHERKDCPKFKAWCERKGNDNIISIVDESFYAYFPLSTWWIDSGATIHVTNSSQGLSGARTIRKGTRRLRVVNGVEADVEAIGALQLELSGGFILHLADVLYVPSIERNLISVSKLDLNGYSCTFGDSKCVISLNGDVIYRAPLHNDLYLLSHTNVSVMNVSEVSHNRKRGNETSSKLWHSRLGHISKGRMERLIREEILPRLDFSNLDQCVECIKGKFTKQIKKDGAKRSSGILELIHTDICGPFNVKSVDGFGYFITFTDDYSRYGYIYPIREKSEALDKFKIFKAEVENQHQLKIKVVRSDRGGEYYGRHTTYGQIPGPFARFLQENGIVAQYSTPGEPQQNGVAERRNRTLMDMVRSMLSNSTLPVSLWMEALKTAAHINNRVPSKSVSKTPYELWTGRKPSIIIFMSGVVRLKQNYLIRPLEN</sequence>
<evidence type="ECO:0000256" key="2">
    <source>
        <dbReference type="PROSITE-ProRule" id="PRU00047"/>
    </source>
</evidence>
<dbReference type="InterPro" id="IPR039537">
    <property type="entry name" value="Retrotran_Ty1/copia-like"/>
</dbReference>
<evidence type="ECO:0000259" key="5">
    <source>
        <dbReference type="PROSITE" id="PS50994"/>
    </source>
</evidence>
<dbReference type="Pfam" id="PF22936">
    <property type="entry name" value="Pol_BBD"/>
    <property type="match status" value="1"/>
</dbReference>
<evidence type="ECO:0000313" key="7">
    <source>
        <dbReference type="Proteomes" id="UP000275267"/>
    </source>
</evidence>
<accession>A0A3L6TAB7</accession>
<keyword evidence="1" id="KW-0645">Protease</keyword>
<feature type="region of interest" description="Disordered" evidence="3">
    <location>
        <begin position="202"/>
        <end position="249"/>
    </location>
</feature>
<name>A0A3L6TAB7_PANMI</name>
<organism evidence="6 7">
    <name type="scientific">Panicum miliaceum</name>
    <name type="common">Proso millet</name>
    <name type="synonym">Broomcorn millet</name>
    <dbReference type="NCBI Taxonomy" id="4540"/>
    <lineage>
        <taxon>Eukaryota</taxon>
        <taxon>Viridiplantae</taxon>
        <taxon>Streptophyta</taxon>
        <taxon>Embryophyta</taxon>
        <taxon>Tracheophyta</taxon>
        <taxon>Spermatophyta</taxon>
        <taxon>Magnoliopsida</taxon>
        <taxon>Liliopsida</taxon>
        <taxon>Poales</taxon>
        <taxon>Poaceae</taxon>
        <taxon>PACMAD clade</taxon>
        <taxon>Panicoideae</taxon>
        <taxon>Panicodae</taxon>
        <taxon>Paniceae</taxon>
        <taxon>Panicinae</taxon>
        <taxon>Panicum</taxon>
        <taxon>Panicum sect. Panicum</taxon>
    </lineage>
</organism>
<dbReference type="InterPro" id="IPR054722">
    <property type="entry name" value="PolX-like_BBD"/>
</dbReference>
<evidence type="ECO:0000256" key="1">
    <source>
        <dbReference type="ARBA" id="ARBA00022670"/>
    </source>
</evidence>
<dbReference type="InterPro" id="IPR036875">
    <property type="entry name" value="Znf_CCHC_sf"/>
</dbReference>
<evidence type="ECO:0000313" key="6">
    <source>
        <dbReference type="EMBL" id="RLN34458.1"/>
    </source>
</evidence>
<dbReference type="InterPro" id="IPR001584">
    <property type="entry name" value="Integrase_cat-core"/>
</dbReference>
<dbReference type="GO" id="GO:0006508">
    <property type="term" value="P:proteolysis"/>
    <property type="evidence" value="ECO:0007669"/>
    <property type="project" value="UniProtKB-KW"/>
</dbReference>
<dbReference type="PROSITE" id="PS50994">
    <property type="entry name" value="INTEGRASE"/>
    <property type="match status" value="1"/>
</dbReference>
<dbReference type="GO" id="GO:0003676">
    <property type="term" value="F:nucleic acid binding"/>
    <property type="evidence" value="ECO:0007669"/>
    <property type="project" value="InterPro"/>
</dbReference>
<dbReference type="Gene3D" id="3.30.420.10">
    <property type="entry name" value="Ribonuclease H-like superfamily/Ribonuclease H"/>
    <property type="match status" value="1"/>
</dbReference>
<dbReference type="PANTHER" id="PTHR42648">
    <property type="entry name" value="TRANSPOSASE, PUTATIVE-RELATED"/>
    <property type="match status" value="1"/>
</dbReference>
<keyword evidence="7" id="KW-1185">Reference proteome</keyword>
<dbReference type="GO" id="GO:0015074">
    <property type="term" value="P:DNA integration"/>
    <property type="evidence" value="ECO:0007669"/>
    <property type="project" value="InterPro"/>
</dbReference>
<keyword evidence="1" id="KW-0378">Hydrolase</keyword>
<dbReference type="Pfam" id="PF13976">
    <property type="entry name" value="gag_pre-integrs"/>
    <property type="match status" value="1"/>
</dbReference>
<dbReference type="Pfam" id="PF14223">
    <property type="entry name" value="Retrotran_gag_2"/>
    <property type="match status" value="1"/>
</dbReference>
<comment type="caution">
    <text evidence="6">The sequence shown here is derived from an EMBL/GenBank/DDBJ whole genome shotgun (WGS) entry which is preliminary data.</text>
</comment>
<dbReference type="Proteomes" id="UP000275267">
    <property type="component" value="Unassembled WGS sequence"/>
</dbReference>
<keyword evidence="2" id="KW-0479">Metal-binding</keyword>
<dbReference type="SUPFAM" id="SSF53098">
    <property type="entry name" value="Ribonuclease H-like"/>
    <property type="match status" value="1"/>
</dbReference>
<dbReference type="PANTHER" id="PTHR42648:SF28">
    <property type="entry name" value="TRANSPOSON-ENCODED PROTEIN WITH RIBONUCLEASE H-LIKE AND RETROVIRUS ZINC FINGER-LIKE DOMAINS"/>
    <property type="match status" value="1"/>
</dbReference>
<dbReference type="InterPro" id="IPR025724">
    <property type="entry name" value="GAG-pre-integrase_dom"/>
</dbReference>
<reference evidence="7" key="1">
    <citation type="journal article" date="2019" name="Nat. Commun.">
        <title>The genome of broomcorn millet.</title>
        <authorList>
            <person name="Zou C."/>
            <person name="Miki D."/>
            <person name="Li D."/>
            <person name="Tang Q."/>
            <person name="Xiao L."/>
            <person name="Rajput S."/>
            <person name="Deng P."/>
            <person name="Jia W."/>
            <person name="Huang R."/>
            <person name="Zhang M."/>
            <person name="Sun Y."/>
            <person name="Hu J."/>
            <person name="Fu X."/>
            <person name="Schnable P.S."/>
            <person name="Li F."/>
            <person name="Zhang H."/>
            <person name="Feng B."/>
            <person name="Zhu X."/>
            <person name="Liu R."/>
            <person name="Schnable J.C."/>
            <person name="Zhu J.-K."/>
            <person name="Zhang H."/>
        </authorList>
    </citation>
    <scope>NUCLEOTIDE SEQUENCE [LARGE SCALE GENOMIC DNA]</scope>
</reference>
<evidence type="ECO:0000256" key="3">
    <source>
        <dbReference type="SAM" id="MobiDB-lite"/>
    </source>
</evidence>
<dbReference type="GO" id="GO:0008233">
    <property type="term" value="F:peptidase activity"/>
    <property type="evidence" value="ECO:0007669"/>
    <property type="project" value="UniProtKB-KW"/>
</dbReference>
<keyword evidence="2" id="KW-0863">Zinc-finger</keyword>
<dbReference type="InterPro" id="IPR012337">
    <property type="entry name" value="RNaseH-like_sf"/>
</dbReference>
<dbReference type="PROSITE" id="PS50158">
    <property type="entry name" value="ZF_CCHC"/>
    <property type="match status" value="1"/>
</dbReference>
<dbReference type="InterPro" id="IPR036397">
    <property type="entry name" value="RNaseH_sf"/>
</dbReference>
<feature type="domain" description="Integrase catalytic" evidence="5">
    <location>
        <begin position="489"/>
        <end position="664"/>
    </location>
</feature>
<evidence type="ECO:0000259" key="4">
    <source>
        <dbReference type="PROSITE" id="PS50158"/>
    </source>
</evidence>